<reference evidence="2 3" key="1">
    <citation type="submission" date="2019-02" db="EMBL/GenBank/DDBJ databases">
        <title>Deep-cultivation of Planctomycetes and their phenomic and genomic characterization uncovers novel biology.</title>
        <authorList>
            <person name="Wiegand S."/>
            <person name="Jogler M."/>
            <person name="Boedeker C."/>
            <person name="Pinto D."/>
            <person name="Vollmers J."/>
            <person name="Rivas-Marin E."/>
            <person name="Kohn T."/>
            <person name="Peeters S.H."/>
            <person name="Heuer A."/>
            <person name="Rast P."/>
            <person name="Oberbeckmann S."/>
            <person name="Bunk B."/>
            <person name="Jeske O."/>
            <person name="Meyerdierks A."/>
            <person name="Storesund J.E."/>
            <person name="Kallscheuer N."/>
            <person name="Luecker S."/>
            <person name="Lage O.M."/>
            <person name="Pohl T."/>
            <person name="Merkel B.J."/>
            <person name="Hornburger P."/>
            <person name="Mueller R.-W."/>
            <person name="Bruemmer F."/>
            <person name="Labrenz M."/>
            <person name="Spormann A.M."/>
            <person name="Op Den Camp H."/>
            <person name="Overmann J."/>
            <person name="Amann R."/>
            <person name="Jetten M.S.M."/>
            <person name="Mascher T."/>
            <person name="Medema M.H."/>
            <person name="Devos D.P."/>
            <person name="Kaster A.-K."/>
            <person name="Ovreas L."/>
            <person name="Rohde M."/>
            <person name="Galperin M.Y."/>
            <person name="Jogler C."/>
        </authorList>
    </citation>
    <scope>NUCLEOTIDE SEQUENCE [LARGE SCALE GENOMIC DNA]</scope>
    <source>
        <strain evidence="2 3">CA54</strain>
    </source>
</reference>
<dbReference type="OrthoDB" id="9897198at2"/>
<organism evidence="2 3">
    <name type="scientific">Symmachiella macrocystis</name>
    <dbReference type="NCBI Taxonomy" id="2527985"/>
    <lineage>
        <taxon>Bacteria</taxon>
        <taxon>Pseudomonadati</taxon>
        <taxon>Planctomycetota</taxon>
        <taxon>Planctomycetia</taxon>
        <taxon>Planctomycetales</taxon>
        <taxon>Planctomycetaceae</taxon>
        <taxon>Symmachiella</taxon>
    </lineage>
</organism>
<gene>
    <name evidence="2" type="ORF">CA54_08790</name>
</gene>
<dbReference type="Proteomes" id="UP000320735">
    <property type="component" value="Unassembled WGS sequence"/>
</dbReference>
<evidence type="ECO:0000313" key="3">
    <source>
        <dbReference type="Proteomes" id="UP000320735"/>
    </source>
</evidence>
<comment type="caution">
    <text evidence="2">The sequence shown here is derived from an EMBL/GenBank/DDBJ whole genome shotgun (WGS) entry which is preliminary data.</text>
</comment>
<keyword evidence="1" id="KW-0732">Signal</keyword>
<dbReference type="EMBL" id="SJPP01000001">
    <property type="protein sequence ID" value="TWU12063.1"/>
    <property type="molecule type" value="Genomic_DNA"/>
</dbReference>
<sequence length="121" mass="13034" precursor="true">MSAFRLQYVYLFVALATALPPMTCCADSTAAQQQRACCTVHDSQPLGDSDSAPVDRQCDCCLKRVAVTAEMVSLTQVDVQWQGALPPLAIILPATADLGGHENLLVAGETSLRILQCVWRI</sequence>
<name>A0A5C6BIR2_9PLAN</name>
<feature type="signal peptide" evidence="1">
    <location>
        <begin position="1"/>
        <end position="26"/>
    </location>
</feature>
<dbReference type="RefSeq" id="WP_146369579.1">
    <property type="nucleotide sequence ID" value="NZ_SJPP01000001.1"/>
</dbReference>
<protein>
    <recommendedName>
        <fullName evidence="4">Secreted protein</fullName>
    </recommendedName>
</protein>
<accession>A0A5C6BIR2</accession>
<evidence type="ECO:0008006" key="4">
    <source>
        <dbReference type="Google" id="ProtNLM"/>
    </source>
</evidence>
<feature type="chain" id="PRO_5022694581" description="Secreted protein" evidence="1">
    <location>
        <begin position="27"/>
        <end position="121"/>
    </location>
</feature>
<proteinExistence type="predicted"/>
<dbReference type="AlphaFoldDB" id="A0A5C6BIR2"/>
<evidence type="ECO:0000313" key="2">
    <source>
        <dbReference type="EMBL" id="TWU12063.1"/>
    </source>
</evidence>
<evidence type="ECO:0000256" key="1">
    <source>
        <dbReference type="SAM" id="SignalP"/>
    </source>
</evidence>
<keyword evidence="3" id="KW-1185">Reference proteome</keyword>